<proteinExistence type="predicted"/>
<name>A0A2T5HP21_9RHOB</name>
<dbReference type="Proteomes" id="UP000244077">
    <property type="component" value="Unassembled WGS sequence"/>
</dbReference>
<accession>A0A2T5HP21</accession>
<gene>
    <name evidence="1" type="ORF">C8N42_10535</name>
</gene>
<dbReference type="AlphaFoldDB" id="A0A2T5HP21"/>
<comment type="caution">
    <text evidence="1">The sequence shown here is derived from an EMBL/GenBank/DDBJ whole genome shotgun (WGS) entry which is preliminary data.</text>
</comment>
<keyword evidence="2" id="KW-1185">Reference proteome</keyword>
<protein>
    <submittedName>
        <fullName evidence="1">Uncharacterized protein</fullName>
    </submittedName>
</protein>
<dbReference type="EMBL" id="QAOH01000005">
    <property type="protein sequence ID" value="PTQ73335.1"/>
    <property type="molecule type" value="Genomic_DNA"/>
</dbReference>
<evidence type="ECO:0000313" key="1">
    <source>
        <dbReference type="EMBL" id="PTQ73335.1"/>
    </source>
</evidence>
<evidence type="ECO:0000313" key="2">
    <source>
        <dbReference type="Proteomes" id="UP000244077"/>
    </source>
</evidence>
<organism evidence="1 2">
    <name type="scientific">Celeribacter persicus</name>
    <dbReference type="NCBI Taxonomy" id="1651082"/>
    <lineage>
        <taxon>Bacteria</taxon>
        <taxon>Pseudomonadati</taxon>
        <taxon>Pseudomonadota</taxon>
        <taxon>Alphaproteobacteria</taxon>
        <taxon>Rhodobacterales</taxon>
        <taxon>Roseobacteraceae</taxon>
        <taxon>Celeribacter</taxon>
    </lineage>
</organism>
<sequence length="39" mass="4431">MSNSLTQVTSDQNLYDLTLQCRDLSALLEDNQIELDSEN</sequence>
<reference evidence="1 2" key="1">
    <citation type="submission" date="2018-04" db="EMBL/GenBank/DDBJ databases">
        <title>Genomic Encyclopedia of Archaeal and Bacterial Type Strains, Phase II (KMG-II): from individual species to whole genera.</title>
        <authorList>
            <person name="Goeker M."/>
        </authorList>
    </citation>
    <scope>NUCLEOTIDE SEQUENCE [LARGE SCALE GENOMIC DNA]</scope>
    <source>
        <strain evidence="1 2">DSM 100434</strain>
    </source>
</reference>